<sequence>MKDSANLPPSRVREAPRAGTSGACSREYAPQVNPPPPPQPPGQSEESTDRPPFSRDQRVNRTRGMTSPAPAGVPSLSAYRSLCLRAACTNGGRRRARSAVSGVDLVQGSTGGARPRGTPFRSERTWAWEDRGRGALGTM</sequence>
<dbReference type="AlphaFoldDB" id="A0A8H6JW65"/>
<accession>A0A8H6JW65</accession>
<dbReference type="EMBL" id="WIGN01000005">
    <property type="protein sequence ID" value="KAF6820494.1"/>
    <property type="molecule type" value="Genomic_DNA"/>
</dbReference>
<evidence type="ECO:0000313" key="3">
    <source>
        <dbReference type="Proteomes" id="UP000652219"/>
    </source>
</evidence>
<feature type="compositionally biased region" description="Pro residues" evidence="1">
    <location>
        <begin position="32"/>
        <end position="41"/>
    </location>
</feature>
<evidence type="ECO:0000313" key="2">
    <source>
        <dbReference type="EMBL" id="KAF6820494.1"/>
    </source>
</evidence>
<organism evidence="2 3">
    <name type="scientific">Colletotrichum sojae</name>
    <dbReference type="NCBI Taxonomy" id="2175907"/>
    <lineage>
        <taxon>Eukaryota</taxon>
        <taxon>Fungi</taxon>
        <taxon>Dikarya</taxon>
        <taxon>Ascomycota</taxon>
        <taxon>Pezizomycotina</taxon>
        <taxon>Sordariomycetes</taxon>
        <taxon>Hypocreomycetidae</taxon>
        <taxon>Glomerellales</taxon>
        <taxon>Glomerellaceae</taxon>
        <taxon>Colletotrichum</taxon>
        <taxon>Colletotrichum orchidearum species complex</taxon>
    </lineage>
</organism>
<feature type="region of interest" description="Disordered" evidence="1">
    <location>
        <begin position="1"/>
        <end position="76"/>
    </location>
</feature>
<protein>
    <submittedName>
        <fullName evidence="2">Uncharacterized protein</fullName>
    </submittedName>
</protein>
<name>A0A8H6JW65_9PEZI</name>
<dbReference type="Proteomes" id="UP000652219">
    <property type="component" value="Unassembled WGS sequence"/>
</dbReference>
<comment type="caution">
    <text evidence="2">The sequence shown here is derived from an EMBL/GenBank/DDBJ whole genome shotgun (WGS) entry which is preliminary data.</text>
</comment>
<gene>
    <name evidence="2" type="ORF">CSOJ01_00750</name>
</gene>
<feature type="compositionally biased region" description="Basic and acidic residues" evidence="1">
    <location>
        <begin position="47"/>
        <end position="59"/>
    </location>
</feature>
<feature type="region of interest" description="Disordered" evidence="1">
    <location>
        <begin position="91"/>
        <end position="121"/>
    </location>
</feature>
<evidence type="ECO:0000256" key="1">
    <source>
        <dbReference type="SAM" id="MobiDB-lite"/>
    </source>
</evidence>
<reference evidence="2 3" key="1">
    <citation type="journal article" date="2020" name="Phytopathology">
        <title>Genome Sequence Resources of Colletotrichum truncatum, C. plurivorum, C. musicola, and C. sojae: Four Species Pathogenic to Soybean (Glycine max).</title>
        <authorList>
            <person name="Rogerio F."/>
            <person name="Boufleur T.R."/>
            <person name="Ciampi-Guillardi M."/>
            <person name="Sukno S.A."/>
            <person name="Thon M.R."/>
            <person name="Massola Junior N.S."/>
            <person name="Baroncelli R."/>
        </authorList>
    </citation>
    <scope>NUCLEOTIDE SEQUENCE [LARGE SCALE GENOMIC DNA]</scope>
    <source>
        <strain evidence="2 3">LFN0009</strain>
    </source>
</reference>
<proteinExistence type="predicted"/>
<keyword evidence="3" id="KW-1185">Reference proteome</keyword>